<organism evidence="1 2">
    <name type="scientific">Aspergillus oryzae</name>
    <name type="common">Yellow koji mold</name>
    <dbReference type="NCBI Taxonomy" id="5062"/>
    <lineage>
        <taxon>Eukaryota</taxon>
        <taxon>Fungi</taxon>
        <taxon>Dikarya</taxon>
        <taxon>Ascomycota</taxon>
        <taxon>Pezizomycotina</taxon>
        <taxon>Eurotiomycetes</taxon>
        <taxon>Eurotiomycetidae</taxon>
        <taxon>Eurotiales</taxon>
        <taxon>Aspergillaceae</taxon>
        <taxon>Aspergillus</taxon>
        <taxon>Aspergillus subgen. Circumdati</taxon>
    </lineage>
</organism>
<dbReference type="Proteomes" id="UP001165205">
    <property type="component" value="Unassembled WGS sequence"/>
</dbReference>
<reference evidence="1" key="1">
    <citation type="submission" date="2023-04" db="EMBL/GenBank/DDBJ databases">
        <title>Aspergillus oryzae NBRC 4228.</title>
        <authorList>
            <person name="Ichikawa N."/>
            <person name="Sato H."/>
            <person name="Tonouchi N."/>
        </authorList>
    </citation>
    <scope>NUCLEOTIDE SEQUENCE</scope>
    <source>
        <strain evidence="1">NBRC 4228</strain>
    </source>
</reference>
<name>A0AAN5BTY2_ASPOZ</name>
<protein>
    <submittedName>
        <fullName evidence="1">Unnamed protein product</fullName>
    </submittedName>
</protein>
<sequence length="194" mass="21261">MEGSPFPRPSPGGHAEVVSLHGSNLTNRREATGDVQTWRNSLSSYRRETEVVKSVRYENHSLASRCGGDFPPDAAVISSAEQEVFCHGPSAPLFCKEGIPVSQCETRIVLRLGGCSTFSRGTLGTVAHSLAERCSVIILAFLPDAESPAIQNGPNYDDHYADVEKKEYSEDVPANDPFGNEEEGEVKYRVMGWW</sequence>
<dbReference type="AlphaFoldDB" id="A0AAN5BTY2"/>
<evidence type="ECO:0000313" key="2">
    <source>
        <dbReference type="Proteomes" id="UP001165205"/>
    </source>
</evidence>
<dbReference type="EMBL" id="BSYA01000013">
    <property type="protein sequence ID" value="GMG24720.1"/>
    <property type="molecule type" value="Genomic_DNA"/>
</dbReference>
<comment type="caution">
    <text evidence="1">The sequence shown here is derived from an EMBL/GenBank/DDBJ whole genome shotgun (WGS) entry which is preliminary data.</text>
</comment>
<accession>A0AAN5BTY2</accession>
<evidence type="ECO:0000313" key="1">
    <source>
        <dbReference type="EMBL" id="GMG24720.1"/>
    </source>
</evidence>
<gene>
    <name evidence="1" type="ORF">Aory04_000190800</name>
</gene>
<proteinExistence type="predicted"/>